<protein>
    <submittedName>
        <fullName evidence="2">Uncharacterized protein</fullName>
    </submittedName>
</protein>
<name>A0AAJ1Q520_9LACT</name>
<dbReference type="EMBL" id="JASOOE010000004">
    <property type="protein sequence ID" value="MDK7186974.1"/>
    <property type="molecule type" value="Genomic_DNA"/>
</dbReference>
<gene>
    <name evidence="2" type="ORF">QP433_03170</name>
</gene>
<feature type="transmembrane region" description="Helical" evidence="1">
    <location>
        <begin position="6"/>
        <end position="26"/>
    </location>
</feature>
<organism evidence="2 3">
    <name type="scientific">Facklamia hominis</name>
    <dbReference type="NCBI Taxonomy" id="178214"/>
    <lineage>
        <taxon>Bacteria</taxon>
        <taxon>Bacillati</taxon>
        <taxon>Bacillota</taxon>
        <taxon>Bacilli</taxon>
        <taxon>Lactobacillales</taxon>
        <taxon>Aerococcaceae</taxon>
        <taxon>Facklamia</taxon>
    </lineage>
</organism>
<evidence type="ECO:0000313" key="3">
    <source>
        <dbReference type="Proteomes" id="UP001229251"/>
    </source>
</evidence>
<keyword evidence="1" id="KW-0812">Transmembrane</keyword>
<sequence>MNKKILSRVFLVILGLGIVGGLYVAYQSLMNHMQKEDEISTVVDNPSNTSKQEPYIQEPTYLGTLSALSSTEDPTSDIDPAIQKLVFDSMMQFNFNEQMTYHYEMTEYEGSEKAELKGVFNKKQGLFYEQLIFPESSQIVYYDQGTLYTKYSDGEKAIYQQKGQLQDLLSPKVLFYDFILVSVGQLQNLKMTEEGSSYRIEGQMNKDQSMFRHGRWTIEIDDASKQIVNFEIEQDGKVIQSIKRVKYSNEAELNQDEIKSLADQI</sequence>
<evidence type="ECO:0000256" key="1">
    <source>
        <dbReference type="SAM" id="Phobius"/>
    </source>
</evidence>
<accession>A0AAJ1Q520</accession>
<keyword evidence="1" id="KW-1133">Transmembrane helix</keyword>
<proteinExistence type="predicted"/>
<keyword evidence="1" id="KW-0472">Membrane</keyword>
<comment type="caution">
    <text evidence="2">The sequence shown here is derived from an EMBL/GenBank/DDBJ whole genome shotgun (WGS) entry which is preliminary data.</text>
</comment>
<reference evidence="2" key="1">
    <citation type="submission" date="2023-05" db="EMBL/GenBank/DDBJ databases">
        <title>Cataloging the Phylogenetic Diversity of Human Bladder Bacteria.</title>
        <authorList>
            <person name="Du J."/>
        </authorList>
    </citation>
    <scope>NUCLEOTIDE SEQUENCE</scope>
    <source>
        <strain evidence="2">UMB1231</strain>
    </source>
</reference>
<evidence type="ECO:0000313" key="2">
    <source>
        <dbReference type="EMBL" id="MDK7186974.1"/>
    </source>
</evidence>
<dbReference type="AlphaFoldDB" id="A0AAJ1Q520"/>
<dbReference type="RefSeq" id="WP_129752809.1">
    <property type="nucleotide sequence ID" value="NZ_JASOOE010000004.1"/>
</dbReference>
<dbReference type="Proteomes" id="UP001229251">
    <property type="component" value="Unassembled WGS sequence"/>
</dbReference>